<evidence type="ECO:0000313" key="9">
    <source>
        <dbReference type="EMBL" id="MFC4676277.1"/>
    </source>
</evidence>
<keyword evidence="5 6" id="KW-0804">Transcription</keyword>
<protein>
    <recommendedName>
        <fullName evidence="6">RNA polymerase sigma factor</fullName>
    </recommendedName>
</protein>
<keyword evidence="2 6" id="KW-0805">Transcription regulation</keyword>
<dbReference type="SUPFAM" id="SSF88659">
    <property type="entry name" value="Sigma3 and sigma4 domains of RNA polymerase sigma factors"/>
    <property type="match status" value="1"/>
</dbReference>
<keyword evidence="4 6" id="KW-0238">DNA-binding</keyword>
<dbReference type="PANTHER" id="PTHR43133">
    <property type="entry name" value="RNA POLYMERASE ECF-TYPE SIGMA FACTO"/>
    <property type="match status" value="1"/>
</dbReference>
<proteinExistence type="inferred from homology"/>
<dbReference type="Gene3D" id="1.10.1740.10">
    <property type="match status" value="1"/>
</dbReference>
<feature type="domain" description="RNA polymerase sigma-70 region 2" evidence="7">
    <location>
        <begin position="23"/>
        <end position="88"/>
    </location>
</feature>
<reference evidence="10" key="1">
    <citation type="journal article" date="2019" name="Int. J. Syst. Evol. Microbiol.">
        <title>The Global Catalogue of Microorganisms (GCM) 10K type strain sequencing project: providing services to taxonomists for standard genome sequencing and annotation.</title>
        <authorList>
            <consortium name="The Broad Institute Genomics Platform"/>
            <consortium name="The Broad Institute Genome Sequencing Center for Infectious Disease"/>
            <person name="Wu L."/>
            <person name="Ma J."/>
        </authorList>
    </citation>
    <scope>NUCLEOTIDE SEQUENCE [LARGE SCALE GENOMIC DNA]</scope>
    <source>
        <strain evidence="10">CCUG 66188</strain>
    </source>
</reference>
<comment type="caution">
    <text evidence="9">The sequence shown here is derived from an EMBL/GenBank/DDBJ whole genome shotgun (WGS) entry which is preliminary data.</text>
</comment>
<evidence type="ECO:0000256" key="3">
    <source>
        <dbReference type="ARBA" id="ARBA00023082"/>
    </source>
</evidence>
<dbReference type="InterPro" id="IPR013325">
    <property type="entry name" value="RNA_pol_sigma_r2"/>
</dbReference>
<dbReference type="SUPFAM" id="SSF88946">
    <property type="entry name" value="Sigma2 domain of RNA polymerase sigma factors"/>
    <property type="match status" value="1"/>
</dbReference>
<evidence type="ECO:0000256" key="2">
    <source>
        <dbReference type="ARBA" id="ARBA00023015"/>
    </source>
</evidence>
<dbReference type="InterPro" id="IPR013324">
    <property type="entry name" value="RNA_pol_sigma_r3/r4-like"/>
</dbReference>
<keyword evidence="3 6" id="KW-0731">Sigma factor</keyword>
<name>A0ABV9L1Q2_9BACT</name>
<dbReference type="InterPro" id="IPR000838">
    <property type="entry name" value="RNA_pol_sigma70_ECF_CS"/>
</dbReference>
<dbReference type="RefSeq" id="WP_380000343.1">
    <property type="nucleotide sequence ID" value="NZ_JBHSGN010000128.1"/>
</dbReference>
<feature type="domain" description="RNA polymerase sigma factor 70 region 4 type 2" evidence="8">
    <location>
        <begin position="124"/>
        <end position="171"/>
    </location>
</feature>
<evidence type="ECO:0000259" key="7">
    <source>
        <dbReference type="Pfam" id="PF04542"/>
    </source>
</evidence>
<dbReference type="InterPro" id="IPR014284">
    <property type="entry name" value="RNA_pol_sigma-70_dom"/>
</dbReference>
<keyword evidence="10" id="KW-1185">Reference proteome</keyword>
<organism evidence="9 10">
    <name type="scientific">Dysgonomonas termitidis</name>
    <dbReference type="NCBI Taxonomy" id="1516126"/>
    <lineage>
        <taxon>Bacteria</taxon>
        <taxon>Pseudomonadati</taxon>
        <taxon>Bacteroidota</taxon>
        <taxon>Bacteroidia</taxon>
        <taxon>Bacteroidales</taxon>
        <taxon>Dysgonomonadaceae</taxon>
        <taxon>Dysgonomonas</taxon>
    </lineage>
</organism>
<sequence length="192" mass="23027">MINIPDEHKKKRTVGSYGDFTSMYEMFAPQLYTFIFNFTRSKSLTQDIVQETFLKVWIRYKEIDESLSFRSYLFTIAKNHMLNEFRKQLNNPAFLDYVQLSMEEESTETMVEQKIDFDEFNRLLQRSKMKLSSRQAQIFELNKEQGYSVREIAQMLNISEQVVRNQLSLALHILRPEMKKYSLLFILLFIQL</sequence>
<accession>A0ABV9L1Q2</accession>
<dbReference type="Gene3D" id="1.10.10.10">
    <property type="entry name" value="Winged helix-like DNA-binding domain superfamily/Winged helix DNA-binding domain"/>
    <property type="match status" value="1"/>
</dbReference>
<gene>
    <name evidence="9" type="ORF">ACFO6W_21565</name>
</gene>
<dbReference type="PANTHER" id="PTHR43133:SF46">
    <property type="entry name" value="RNA POLYMERASE SIGMA-70 FACTOR ECF SUBFAMILY"/>
    <property type="match status" value="1"/>
</dbReference>
<evidence type="ECO:0000256" key="1">
    <source>
        <dbReference type="ARBA" id="ARBA00010641"/>
    </source>
</evidence>
<dbReference type="InterPro" id="IPR007627">
    <property type="entry name" value="RNA_pol_sigma70_r2"/>
</dbReference>
<evidence type="ECO:0000313" key="10">
    <source>
        <dbReference type="Proteomes" id="UP001596023"/>
    </source>
</evidence>
<dbReference type="Pfam" id="PF08281">
    <property type="entry name" value="Sigma70_r4_2"/>
    <property type="match status" value="1"/>
</dbReference>
<evidence type="ECO:0000256" key="4">
    <source>
        <dbReference type="ARBA" id="ARBA00023125"/>
    </source>
</evidence>
<evidence type="ECO:0000256" key="5">
    <source>
        <dbReference type="ARBA" id="ARBA00023163"/>
    </source>
</evidence>
<comment type="similarity">
    <text evidence="1 6">Belongs to the sigma-70 factor family. ECF subfamily.</text>
</comment>
<dbReference type="InterPro" id="IPR013249">
    <property type="entry name" value="RNA_pol_sigma70_r4_t2"/>
</dbReference>
<dbReference type="NCBIfam" id="TIGR02937">
    <property type="entry name" value="sigma70-ECF"/>
    <property type="match status" value="1"/>
</dbReference>
<dbReference type="InterPro" id="IPR036388">
    <property type="entry name" value="WH-like_DNA-bd_sf"/>
</dbReference>
<dbReference type="Pfam" id="PF04542">
    <property type="entry name" value="Sigma70_r2"/>
    <property type="match status" value="1"/>
</dbReference>
<dbReference type="PROSITE" id="PS01063">
    <property type="entry name" value="SIGMA70_ECF"/>
    <property type="match status" value="1"/>
</dbReference>
<dbReference type="InterPro" id="IPR039425">
    <property type="entry name" value="RNA_pol_sigma-70-like"/>
</dbReference>
<dbReference type="EMBL" id="JBHSGN010000128">
    <property type="protein sequence ID" value="MFC4676277.1"/>
    <property type="molecule type" value="Genomic_DNA"/>
</dbReference>
<dbReference type="Proteomes" id="UP001596023">
    <property type="component" value="Unassembled WGS sequence"/>
</dbReference>
<evidence type="ECO:0000256" key="6">
    <source>
        <dbReference type="RuleBase" id="RU000716"/>
    </source>
</evidence>
<evidence type="ECO:0000259" key="8">
    <source>
        <dbReference type="Pfam" id="PF08281"/>
    </source>
</evidence>